<evidence type="ECO:0000313" key="2">
    <source>
        <dbReference type="Proteomes" id="UP001558613"/>
    </source>
</evidence>
<gene>
    <name evidence="1" type="ORF">QQF64_033796</name>
</gene>
<organism evidence="1 2">
    <name type="scientific">Cirrhinus molitorella</name>
    <name type="common">mud carp</name>
    <dbReference type="NCBI Taxonomy" id="172907"/>
    <lineage>
        <taxon>Eukaryota</taxon>
        <taxon>Metazoa</taxon>
        <taxon>Chordata</taxon>
        <taxon>Craniata</taxon>
        <taxon>Vertebrata</taxon>
        <taxon>Euteleostomi</taxon>
        <taxon>Actinopterygii</taxon>
        <taxon>Neopterygii</taxon>
        <taxon>Teleostei</taxon>
        <taxon>Ostariophysi</taxon>
        <taxon>Cypriniformes</taxon>
        <taxon>Cyprinidae</taxon>
        <taxon>Labeoninae</taxon>
        <taxon>Labeonini</taxon>
        <taxon>Cirrhinus</taxon>
    </lineage>
</organism>
<sequence length="86" mass="9939">MLYQKGYILSAFEFLKEWNYSTTTCKLHEAFKDCLPSDVRLEFMMPCGNKLVSPKVCEGQELSGALIHKVFKSKTLYLRPSKEIEV</sequence>
<evidence type="ECO:0000313" key="1">
    <source>
        <dbReference type="EMBL" id="KAL1268433.1"/>
    </source>
</evidence>
<name>A0ABR3MUX2_9TELE</name>
<proteinExistence type="predicted"/>
<dbReference type="EMBL" id="JAYMGO010000009">
    <property type="protein sequence ID" value="KAL1268433.1"/>
    <property type="molecule type" value="Genomic_DNA"/>
</dbReference>
<comment type="caution">
    <text evidence="1">The sequence shown here is derived from an EMBL/GenBank/DDBJ whole genome shotgun (WGS) entry which is preliminary data.</text>
</comment>
<keyword evidence="2" id="KW-1185">Reference proteome</keyword>
<dbReference type="Proteomes" id="UP001558613">
    <property type="component" value="Unassembled WGS sequence"/>
</dbReference>
<protein>
    <submittedName>
        <fullName evidence="1">Uncharacterized protein</fullName>
    </submittedName>
</protein>
<reference evidence="1 2" key="1">
    <citation type="submission" date="2023-09" db="EMBL/GenBank/DDBJ databases">
        <authorList>
            <person name="Wang M."/>
        </authorList>
    </citation>
    <scope>NUCLEOTIDE SEQUENCE [LARGE SCALE GENOMIC DNA]</scope>
    <source>
        <strain evidence="1">GT-2023</strain>
        <tissue evidence="1">Liver</tissue>
    </source>
</reference>
<accession>A0ABR3MUX2</accession>